<dbReference type="InterPro" id="IPR050811">
    <property type="entry name" value="Phosphate_ABC_transporter"/>
</dbReference>
<dbReference type="RefSeq" id="WP_397712841.1">
    <property type="nucleotide sequence ID" value="NZ_JBIRGN010000003.1"/>
</dbReference>
<sequence length="326" mass="34532">MNGTSGSRRFVGGAALACAAALTLSSCGGGDAGEDSGSGGGKNLSGTVKVDGSSTVAPLTTAAAEIFAEEQPKVRVTVGTSGTGGGFEKFCNEETDISDASRPIKDEEKAACEKKGITYDEFQVANDALTVVVNKDADWVDCLTVEQLKKVWEPKSKVNNWNQIDPEFPDQPLKLFGAGTDSGTFDYFTEAVNGEEGASRTDYSPTEDDNVTVQGVAGSEGGLGYFGFSYFEENAGKLKALKIDGGKGCVAPGVETAQNGEYAPLSRPLFIYPNAKSLDREEVLAFVEYYVENNESIAEDAKFIPLNEKQEAQLKDDLDKLKASGK</sequence>
<feature type="domain" description="PBP" evidence="6">
    <location>
        <begin position="44"/>
        <end position="292"/>
    </location>
</feature>
<evidence type="ECO:0000256" key="4">
    <source>
        <dbReference type="RuleBase" id="RU367119"/>
    </source>
</evidence>
<reference evidence="7 8" key="1">
    <citation type="submission" date="2024-10" db="EMBL/GenBank/DDBJ databases">
        <title>The Natural Products Discovery Center: Release of the First 8490 Sequenced Strains for Exploring Actinobacteria Biosynthetic Diversity.</title>
        <authorList>
            <person name="Kalkreuter E."/>
            <person name="Kautsar S.A."/>
            <person name="Yang D."/>
            <person name="Bader C.D."/>
            <person name="Teijaro C.N."/>
            <person name="Fluegel L."/>
            <person name="Davis C.M."/>
            <person name="Simpson J.R."/>
            <person name="Lauterbach L."/>
            <person name="Steele A.D."/>
            <person name="Gui C."/>
            <person name="Meng S."/>
            <person name="Li G."/>
            <person name="Viehrig K."/>
            <person name="Ye F."/>
            <person name="Su P."/>
            <person name="Kiefer A.F."/>
            <person name="Nichols A."/>
            <person name="Cepeda A.J."/>
            <person name="Yan W."/>
            <person name="Fan B."/>
            <person name="Jiang Y."/>
            <person name="Adhikari A."/>
            <person name="Zheng C.-J."/>
            <person name="Schuster L."/>
            <person name="Cowan T.M."/>
            <person name="Smanski M.J."/>
            <person name="Chevrette M.G."/>
            <person name="De Carvalho L.P.S."/>
            <person name="Shen B."/>
        </authorList>
    </citation>
    <scope>NUCLEOTIDE SEQUENCE [LARGE SCALE GENOMIC DNA]</scope>
    <source>
        <strain evidence="7 8">NPDC017990</strain>
    </source>
</reference>
<dbReference type="Gene3D" id="3.40.190.10">
    <property type="entry name" value="Periplasmic binding protein-like II"/>
    <property type="match status" value="2"/>
</dbReference>
<keyword evidence="2 4" id="KW-0813">Transport</keyword>
<evidence type="ECO:0000256" key="3">
    <source>
        <dbReference type="ARBA" id="ARBA00022729"/>
    </source>
</evidence>
<dbReference type="Pfam" id="PF12849">
    <property type="entry name" value="PBP_like_2"/>
    <property type="match status" value="1"/>
</dbReference>
<dbReference type="EMBL" id="JBIRGQ010000003">
    <property type="protein sequence ID" value="MFH8546996.1"/>
    <property type="molecule type" value="Genomic_DNA"/>
</dbReference>
<accession>A0ABW7QPV6</accession>
<keyword evidence="4" id="KW-0592">Phosphate transport</keyword>
<feature type="compositionally biased region" description="Gly residues" evidence="5">
    <location>
        <begin position="30"/>
        <end position="43"/>
    </location>
</feature>
<proteinExistence type="inferred from homology"/>
<dbReference type="PANTHER" id="PTHR30570">
    <property type="entry name" value="PERIPLASMIC PHOSPHATE BINDING COMPONENT OF PHOSPHATE ABC TRANSPORTER"/>
    <property type="match status" value="1"/>
</dbReference>
<comment type="similarity">
    <text evidence="1 4">Belongs to the PstS family.</text>
</comment>
<keyword evidence="8" id="KW-1185">Reference proteome</keyword>
<dbReference type="SUPFAM" id="SSF53850">
    <property type="entry name" value="Periplasmic binding protein-like II"/>
    <property type="match status" value="1"/>
</dbReference>
<evidence type="ECO:0000256" key="2">
    <source>
        <dbReference type="ARBA" id="ARBA00022448"/>
    </source>
</evidence>
<feature type="region of interest" description="Disordered" evidence="5">
    <location>
        <begin position="30"/>
        <end position="52"/>
    </location>
</feature>
<name>A0ABW7QPV6_9ACTN</name>
<evidence type="ECO:0000313" key="7">
    <source>
        <dbReference type="EMBL" id="MFH8546996.1"/>
    </source>
</evidence>
<organism evidence="7 8">
    <name type="scientific">Streptomyces longisporoflavus</name>
    <dbReference type="NCBI Taxonomy" id="28044"/>
    <lineage>
        <taxon>Bacteria</taxon>
        <taxon>Bacillati</taxon>
        <taxon>Actinomycetota</taxon>
        <taxon>Actinomycetes</taxon>
        <taxon>Kitasatosporales</taxon>
        <taxon>Streptomycetaceae</taxon>
        <taxon>Streptomyces</taxon>
    </lineage>
</organism>
<dbReference type="InterPro" id="IPR011862">
    <property type="entry name" value="Phos-bd"/>
</dbReference>
<gene>
    <name evidence="7" type="ORF">ACH4F9_18510</name>
</gene>
<dbReference type="CDD" id="cd13654">
    <property type="entry name" value="PBP2_phosphate_like_2"/>
    <property type="match status" value="1"/>
</dbReference>
<evidence type="ECO:0000256" key="1">
    <source>
        <dbReference type="ARBA" id="ARBA00008725"/>
    </source>
</evidence>
<comment type="caution">
    <text evidence="7">The sequence shown here is derived from an EMBL/GenBank/DDBJ whole genome shotgun (WGS) entry which is preliminary data.</text>
</comment>
<evidence type="ECO:0000256" key="5">
    <source>
        <dbReference type="SAM" id="MobiDB-lite"/>
    </source>
</evidence>
<evidence type="ECO:0000259" key="6">
    <source>
        <dbReference type="Pfam" id="PF12849"/>
    </source>
</evidence>
<dbReference type="Proteomes" id="UP001610818">
    <property type="component" value="Unassembled WGS sequence"/>
</dbReference>
<evidence type="ECO:0000313" key="8">
    <source>
        <dbReference type="Proteomes" id="UP001610818"/>
    </source>
</evidence>
<protein>
    <recommendedName>
        <fullName evidence="4">Phosphate-binding protein</fullName>
    </recommendedName>
</protein>
<dbReference type="NCBIfam" id="TIGR02136">
    <property type="entry name" value="ptsS_2"/>
    <property type="match status" value="1"/>
</dbReference>
<dbReference type="PANTHER" id="PTHR30570:SF1">
    <property type="entry name" value="PHOSPHATE-BINDING PROTEIN PSTS"/>
    <property type="match status" value="1"/>
</dbReference>
<dbReference type="InterPro" id="IPR024370">
    <property type="entry name" value="PBP_domain"/>
</dbReference>
<keyword evidence="3" id="KW-0732">Signal</keyword>
<comment type="function">
    <text evidence="4">Involved in the system for phosphate transport across the cytoplasmic membrane.</text>
</comment>